<dbReference type="GO" id="GO:0140291">
    <property type="term" value="P:peptidyl-glutamate ADP-deribosylation"/>
    <property type="evidence" value="ECO:0007669"/>
    <property type="project" value="TreeGrafter"/>
</dbReference>
<feature type="domain" description="Macro" evidence="2">
    <location>
        <begin position="768"/>
        <end position="958"/>
    </location>
</feature>
<feature type="compositionally biased region" description="Basic and acidic residues" evidence="1">
    <location>
        <begin position="646"/>
        <end position="680"/>
    </location>
</feature>
<reference evidence="3" key="1">
    <citation type="submission" date="2022-01" db="EMBL/GenBank/DDBJ databases">
        <authorList>
            <person name="King R."/>
        </authorList>
    </citation>
    <scope>NUCLEOTIDE SEQUENCE</scope>
</reference>
<feature type="compositionally biased region" description="Basic and acidic residues" evidence="1">
    <location>
        <begin position="625"/>
        <end position="639"/>
    </location>
</feature>
<evidence type="ECO:0000313" key="3">
    <source>
        <dbReference type="EMBL" id="CAH1105742.1"/>
    </source>
</evidence>
<evidence type="ECO:0000259" key="2">
    <source>
        <dbReference type="PROSITE" id="PS51154"/>
    </source>
</evidence>
<name>A0A9P0GDR2_9CUCU</name>
<organism evidence="3 4">
    <name type="scientific">Psylliodes chrysocephalus</name>
    <dbReference type="NCBI Taxonomy" id="3402493"/>
    <lineage>
        <taxon>Eukaryota</taxon>
        <taxon>Metazoa</taxon>
        <taxon>Ecdysozoa</taxon>
        <taxon>Arthropoda</taxon>
        <taxon>Hexapoda</taxon>
        <taxon>Insecta</taxon>
        <taxon>Pterygota</taxon>
        <taxon>Neoptera</taxon>
        <taxon>Endopterygota</taxon>
        <taxon>Coleoptera</taxon>
        <taxon>Polyphaga</taxon>
        <taxon>Cucujiformia</taxon>
        <taxon>Chrysomeloidea</taxon>
        <taxon>Chrysomelidae</taxon>
        <taxon>Galerucinae</taxon>
        <taxon>Alticini</taxon>
        <taxon>Psylliodes</taxon>
    </lineage>
</organism>
<evidence type="ECO:0000256" key="1">
    <source>
        <dbReference type="SAM" id="MobiDB-lite"/>
    </source>
</evidence>
<feature type="compositionally biased region" description="Basic and acidic residues" evidence="1">
    <location>
        <begin position="459"/>
        <end position="481"/>
    </location>
</feature>
<feature type="compositionally biased region" description="Basic and acidic residues" evidence="1">
    <location>
        <begin position="489"/>
        <end position="570"/>
    </location>
</feature>
<dbReference type="InterPro" id="IPR002589">
    <property type="entry name" value="Macro_dom"/>
</dbReference>
<feature type="compositionally biased region" description="Polar residues" evidence="1">
    <location>
        <begin position="443"/>
        <end position="458"/>
    </location>
</feature>
<dbReference type="Proteomes" id="UP001153636">
    <property type="component" value="Chromosome 2"/>
</dbReference>
<dbReference type="AlphaFoldDB" id="A0A9P0GDR2"/>
<dbReference type="PANTHER" id="PTHR12521:SF0">
    <property type="entry name" value="ADP-RIBOSE GLYCOHYDROLASE OARD1"/>
    <property type="match status" value="1"/>
</dbReference>
<dbReference type="SMART" id="SM00506">
    <property type="entry name" value="A1pp"/>
    <property type="match status" value="1"/>
</dbReference>
<keyword evidence="4" id="KW-1185">Reference proteome</keyword>
<feature type="compositionally biased region" description="Basic and acidic residues" evidence="1">
    <location>
        <begin position="331"/>
        <end position="345"/>
    </location>
</feature>
<evidence type="ECO:0000313" key="4">
    <source>
        <dbReference type="Proteomes" id="UP001153636"/>
    </source>
</evidence>
<protein>
    <recommendedName>
        <fullName evidence="2">Macro domain-containing protein</fullName>
    </recommendedName>
</protein>
<gene>
    <name evidence="3" type="ORF">PSYICH_LOCUS6873</name>
</gene>
<feature type="compositionally biased region" description="Basic and acidic residues" evidence="1">
    <location>
        <begin position="379"/>
        <end position="390"/>
    </location>
</feature>
<feature type="compositionally biased region" description="Basic and acidic residues" evidence="1">
    <location>
        <begin position="582"/>
        <end position="604"/>
    </location>
</feature>
<dbReference type="PANTHER" id="PTHR12521">
    <property type="entry name" value="PROTEIN C6ORF130"/>
    <property type="match status" value="1"/>
</dbReference>
<dbReference type="InterPro" id="IPR043472">
    <property type="entry name" value="Macro_dom-like"/>
</dbReference>
<feature type="compositionally biased region" description="Basic residues" evidence="1">
    <location>
        <begin position="699"/>
        <end position="709"/>
    </location>
</feature>
<dbReference type="PROSITE" id="PS51154">
    <property type="entry name" value="MACRO"/>
    <property type="match status" value="1"/>
</dbReference>
<dbReference type="OrthoDB" id="2155246at2759"/>
<sequence>MAMILSRNDPYSQNDMEINQVNQLPMIPALQSFNNQPCFMPYNAGAPSQYGPPPPTQIYPNFPPSCPPEYESKPTSEIVIISNLNADAAEFVPKQRATASLIGETPPGQPVINSGQPIINSNFTNINQLSYQPKIDYIQKNESYEELLPNSNFLHKVPLVQQPQIEHFKSINFTHSNQNWMDHTPKDRPPNEESYYQSFKEITDDANKRERTNGTYPQRRIVFQINEEQITENLDHKDPKNNTNWSSQHIDQIELRQETGLNRKESAWYQRQTTEDVNQKEFRQDKSSAWSNIREDTKQVGQNVENVPHREFRHEKGNANWRNQNEYTDQIELRQDSGSNRRESTRYWGQNAENVNYKDRSGIWPNPKENNKQGGRNIENLDHREYRNEKSWPNQNEHANYKGYRNKTELKHESGSNRRDSTTRNWGKNVDNPNQRDYRQEKSGNWSNYKENTRQSLDNIDHKDHRADRSTGKRLDREKFPEQQQTFNKGDHRQERSHSRRDYTDRDRQNIENLGLKESRPERTLNKEKTYNYFAEKNENKGKLEDNQQESRDNTKVHQDEEQNKYDKKSYVFRNQKYPTKAQREGKADNDFSRKKKYEDENVRRSIQRKNNYPKEQKYNNPRQQKHDSQSTENSTKDEDKEDEDKDRKKSGSEYLESNKSDGQKLQTEKKKYGRFKEQTPESEESSEISTWDEERFKKQQATRNKKQYRKEENGNHNLFEEKKKYRDLKLERDSSFNNSSLQEDLDIEDQFDKSYQSQDKEYAKFLTELKSKTGRKSFRIKEVEQDLFEVEDKYSLAHCVAEDFRMGRGVAVSFKRKFKSVEDLLVQRQKPGGLAVLQKKTDEGDRYIYYLVTKPRSYHKPTYKDFWNSMKRLRDHIVEHGVKFLAVPKLGCGLDRLDWPTIKHIIEFIFENVEIEILYCRFGPNEDTPQRNNYYISVYDYNDKLVDLEEKSVILYFSSVDNEITDEMKEFDEKFKIIDAFKTAPKTPGSLLKHPTDKHIICGCIVRNAAGDLFDFKSFKKCIDEINKITKNSEYTGLAMNQIWDDGDKLLHHKVVTMLVHYLRYVDVYVYKEEGDVSTDET</sequence>
<feature type="compositionally biased region" description="Basic and acidic residues" evidence="1">
    <location>
        <begin position="710"/>
        <end position="721"/>
    </location>
</feature>
<accession>A0A9P0GDR2</accession>
<dbReference type="InterPro" id="IPR050892">
    <property type="entry name" value="ADP-ribose_metab_enzymes"/>
</dbReference>
<proteinExistence type="predicted"/>
<feature type="compositionally biased region" description="Basic and acidic residues" evidence="1">
    <location>
        <begin position="406"/>
        <end position="422"/>
    </location>
</feature>
<dbReference type="SUPFAM" id="SSF52949">
    <property type="entry name" value="Macro domain-like"/>
    <property type="match status" value="1"/>
</dbReference>
<dbReference type="Gene3D" id="3.40.220.10">
    <property type="entry name" value="Leucine Aminopeptidase, subunit E, domain 1"/>
    <property type="match status" value="1"/>
</dbReference>
<feature type="region of interest" description="Disordered" evidence="1">
    <location>
        <begin position="316"/>
        <end position="721"/>
    </location>
</feature>
<dbReference type="CDD" id="cd02901">
    <property type="entry name" value="Macro_Poa1p-like"/>
    <property type="match status" value="1"/>
</dbReference>
<dbReference type="EMBL" id="OV651814">
    <property type="protein sequence ID" value="CAH1105742.1"/>
    <property type="molecule type" value="Genomic_DNA"/>
</dbReference>
<feature type="compositionally biased region" description="Polar residues" evidence="1">
    <location>
        <begin position="423"/>
        <end position="433"/>
    </location>
</feature>